<feature type="repeat" description="WD" evidence="3">
    <location>
        <begin position="390"/>
        <end position="429"/>
    </location>
</feature>
<keyword evidence="6" id="KW-1185">Reference proteome</keyword>
<dbReference type="InterPro" id="IPR039328">
    <property type="entry name" value="WDR89"/>
</dbReference>
<dbReference type="InterPro" id="IPR015943">
    <property type="entry name" value="WD40/YVTN_repeat-like_dom_sf"/>
</dbReference>
<dbReference type="PANTHER" id="PTHR22889">
    <property type="entry name" value="WD REPEAT-CONTAINING PROTEIN 89"/>
    <property type="match status" value="1"/>
</dbReference>
<name>A0ABD3MS85_9STRA</name>
<evidence type="ECO:0000256" key="3">
    <source>
        <dbReference type="PROSITE-ProRule" id="PRU00221"/>
    </source>
</evidence>
<feature type="region of interest" description="Disordered" evidence="4">
    <location>
        <begin position="421"/>
        <end position="463"/>
    </location>
</feature>
<gene>
    <name evidence="5" type="ORF">ACHAWO_009416</name>
</gene>
<proteinExistence type="predicted"/>
<evidence type="ECO:0000313" key="6">
    <source>
        <dbReference type="Proteomes" id="UP001530400"/>
    </source>
</evidence>
<keyword evidence="2" id="KW-0677">Repeat</keyword>
<dbReference type="InterPro" id="IPR036322">
    <property type="entry name" value="WD40_repeat_dom_sf"/>
</dbReference>
<sequence>MKMEDGSSFPAIHLSYIVGINFSSSTTSLSPHCLIMKVLSPTETAVTSFSASSTHSSGFEYDASDYVLSLTSSSDLSSGCVAAALSNQSIIQYDTITNKVVHRIESAHDRPISEICFFPPDYYGIGANGNAPSNLFISASQDGTVKLFDLRSRTASAAITSKLQLPNEQALTVSLGYGGTLAAVGTSKARISFFDFRYSSGSNRPSGQWMGNYVDAHTDEVTRVRFQTVIDPNSKQEKIVLATASEDGLLSIHDPSQPSEEAALVSILNIGSPLRGIAFFGPSYEGVCALTGNETMSVWHWDSAQKISDCGGHELRGLLGNAVIGGNQRIEGDAVDYLVGCEWRAIPDNSTTAAEGAASPALHLIAGNSQGDGYIFRVDANQISPIAHLKGGHKGCIRDFCWSNGKLITGGEDARICTWDMSSNNSNQSTERPASSSGKVRRDKSAKVGGCDAKGKKKFGSPY</sequence>
<dbReference type="AlphaFoldDB" id="A0ABD3MS85"/>
<dbReference type="Gene3D" id="2.130.10.10">
    <property type="entry name" value="YVTN repeat-like/Quinoprotein amine dehydrogenase"/>
    <property type="match status" value="3"/>
</dbReference>
<dbReference type="PROSITE" id="PS00678">
    <property type="entry name" value="WD_REPEATS_1"/>
    <property type="match status" value="1"/>
</dbReference>
<dbReference type="SMART" id="SM00320">
    <property type="entry name" value="WD40"/>
    <property type="match status" value="4"/>
</dbReference>
<organism evidence="5 6">
    <name type="scientific">Cyclotella atomus</name>
    <dbReference type="NCBI Taxonomy" id="382360"/>
    <lineage>
        <taxon>Eukaryota</taxon>
        <taxon>Sar</taxon>
        <taxon>Stramenopiles</taxon>
        <taxon>Ochrophyta</taxon>
        <taxon>Bacillariophyta</taxon>
        <taxon>Coscinodiscophyceae</taxon>
        <taxon>Thalassiosirophycidae</taxon>
        <taxon>Stephanodiscales</taxon>
        <taxon>Stephanodiscaceae</taxon>
        <taxon>Cyclotella</taxon>
    </lineage>
</organism>
<comment type="caution">
    <text evidence="5">The sequence shown here is derived from an EMBL/GenBank/DDBJ whole genome shotgun (WGS) entry which is preliminary data.</text>
</comment>
<protein>
    <submittedName>
        <fullName evidence="5">Uncharacterized protein</fullName>
    </submittedName>
</protein>
<accession>A0ABD3MS85</accession>
<dbReference type="InterPro" id="IPR019775">
    <property type="entry name" value="WD40_repeat_CS"/>
</dbReference>
<dbReference type="InterPro" id="IPR001680">
    <property type="entry name" value="WD40_rpt"/>
</dbReference>
<dbReference type="Proteomes" id="UP001530400">
    <property type="component" value="Unassembled WGS sequence"/>
</dbReference>
<reference evidence="5 6" key="1">
    <citation type="submission" date="2024-10" db="EMBL/GenBank/DDBJ databases">
        <title>Updated reference genomes for cyclostephanoid diatoms.</title>
        <authorList>
            <person name="Roberts W.R."/>
            <person name="Alverson A.J."/>
        </authorList>
    </citation>
    <scope>NUCLEOTIDE SEQUENCE [LARGE SCALE GENOMIC DNA]</scope>
    <source>
        <strain evidence="5 6">AJA010-31</strain>
    </source>
</reference>
<dbReference type="Pfam" id="PF00400">
    <property type="entry name" value="WD40"/>
    <property type="match status" value="2"/>
</dbReference>
<dbReference type="SUPFAM" id="SSF50978">
    <property type="entry name" value="WD40 repeat-like"/>
    <property type="match status" value="1"/>
</dbReference>
<dbReference type="PANTHER" id="PTHR22889:SF0">
    <property type="entry name" value="WD REPEAT-CONTAINING PROTEIN 89"/>
    <property type="match status" value="1"/>
</dbReference>
<feature type="compositionally biased region" description="Polar residues" evidence="4">
    <location>
        <begin position="421"/>
        <end position="438"/>
    </location>
</feature>
<evidence type="ECO:0000256" key="1">
    <source>
        <dbReference type="ARBA" id="ARBA00022574"/>
    </source>
</evidence>
<dbReference type="PROSITE" id="PS50082">
    <property type="entry name" value="WD_REPEATS_2"/>
    <property type="match status" value="1"/>
</dbReference>
<evidence type="ECO:0000256" key="4">
    <source>
        <dbReference type="SAM" id="MobiDB-lite"/>
    </source>
</evidence>
<evidence type="ECO:0000256" key="2">
    <source>
        <dbReference type="ARBA" id="ARBA00022737"/>
    </source>
</evidence>
<evidence type="ECO:0000313" key="5">
    <source>
        <dbReference type="EMBL" id="KAL3765097.1"/>
    </source>
</evidence>
<dbReference type="EMBL" id="JALLPJ020001408">
    <property type="protein sequence ID" value="KAL3765097.1"/>
    <property type="molecule type" value="Genomic_DNA"/>
</dbReference>
<keyword evidence="1 3" id="KW-0853">WD repeat</keyword>